<protein>
    <recommendedName>
        <fullName evidence="5">DUF3558 domain-containing protein</fullName>
    </recommendedName>
</protein>
<feature type="region of interest" description="Disordered" evidence="1">
    <location>
        <begin position="24"/>
        <end position="58"/>
    </location>
</feature>
<dbReference type="RefSeq" id="WP_052861212.1">
    <property type="nucleotide sequence ID" value="NZ_SIXH01000394.1"/>
</dbReference>
<evidence type="ECO:0000256" key="1">
    <source>
        <dbReference type="SAM" id="MobiDB-lite"/>
    </source>
</evidence>
<organism evidence="3 4">
    <name type="scientific">Streptomyces kasugaensis</name>
    <dbReference type="NCBI Taxonomy" id="1946"/>
    <lineage>
        <taxon>Bacteria</taxon>
        <taxon>Bacillati</taxon>
        <taxon>Actinomycetota</taxon>
        <taxon>Actinomycetes</taxon>
        <taxon>Kitasatosporales</taxon>
        <taxon>Streptomycetaceae</taxon>
        <taxon>Streptomyces</taxon>
    </lineage>
</organism>
<name>A0A4Q9HPQ4_STRKA</name>
<dbReference type="EMBL" id="SIXH01000394">
    <property type="protein sequence ID" value="TBO56070.1"/>
    <property type="molecule type" value="Genomic_DNA"/>
</dbReference>
<reference evidence="3 4" key="1">
    <citation type="submission" date="2019-02" db="EMBL/GenBank/DDBJ databases">
        <title>Draft Genome Sequence of Streptomyces sp. AM-2504, identified by 16S rRNA comparative analysis as a Streptomyces Kasugaensis strain.</title>
        <authorList>
            <person name="Napolioni V."/>
            <person name="Giuliodori A.M."/>
            <person name="Spurio R."/>
            <person name="Fabbretti A."/>
        </authorList>
    </citation>
    <scope>NUCLEOTIDE SEQUENCE [LARGE SCALE GENOMIC DNA]</scope>
    <source>
        <strain evidence="3 4">AM-2504</strain>
    </source>
</reference>
<feature type="compositionally biased region" description="Low complexity" evidence="1">
    <location>
        <begin position="220"/>
        <end position="236"/>
    </location>
</feature>
<sequence>MRRKSFVPGAALVTVAALAAALAGCSGGSTGDGRDGGPKGGDTASPSPAQPGRYQSLPEPCGLPARGTVRAMLPGDDRQLSHEDAEKIYAGQADVTYDTDRRVGCRWKRETTEGTRHLTLDIQRVVSYDNAVSDDDRAQEIYGKKEVAAGIPSGGSPSPTTSVPKGKDAGGGGTKSPGADAGDEAPNGALDSGKDTAADAVTSPAPGQEAGTGDEAKPQDGGAASDHSAGSADPSGTPGATAGPHLLDGIADTAFLNDKLATADSGVHRDITVVFRTSNVIVTITYDQWSTDKSLVPGSQELQDKARSLATELSDRIGE</sequence>
<evidence type="ECO:0000313" key="4">
    <source>
        <dbReference type="Proteomes" id="UP000292452"/>
    </source>
</evidence>
<proteinExistence type="predicted"/>
<dbReference type="GeneID" id="97378368"/>
<feature type="signal peptide" evidence="2">
    <location>
        <begin position="1"/>
        <end position="19"/>
    </location>
</feature>
<evidence type="ECO:0000256" key="2">
    <source>
        <dbReference type="SAM" id="SignalP"/>
    </source>
</evidence>
<dbReference type="AlphaFoldDB" id="A0A4Q9HPQ4"/>
<evidence type="ECO:0008006" key="5">
    <source>
        <dbReference type="Google" id="ProtNLM"/>
    </source>
</evidence>
<dbReference type="Proteomes" id="UP000292452">
    <property type="component" value="Unassembled WGS sequence"/>
</dbReference>
<evidence type="ECO:0000313" key="3">
    <source>
        <dbReference type="EMBL" id="TBO56070.1"/>
    </source>
</evidence>
<gene>
    <name evidence="3" type="ORF">EYS09_29890</name>
</gene>
<keyword evidence="4" id="KW-1185">Reference proteome</keyword>
<accession>A0A4Q9HPQ4</accession>
<dbReference type="PROSITE" id="PS51257">
    <property type="entry name" value="PROKAR_LIPOPROTEIN"/>
    <property type="match status" value="1"/>
</dbReference>
<feature type="compositionally biased region" description="Low complexity" evidence="1">
    <location>
        <begin position="148"/>
        <end position="164"/>
    </location>
</feature>
<feature type="chain" id="PRO_5039670338" description="DUF3558 domain-containing protein" evidence="2">
    <location>
        <begin position="20"/>
        <end position="319"/>
    </location>
</feature>
<feature type="region of interest" description="Disordered" evidence="1">
    <location>
        <begin position="146"/>
        <end position="245"/>
    </location>
</feature>
<comment type="caution">
    <text evidence="3">The sequence shown here is derived from an EMBL/GenBank/DDBJ whole genome shotgun (WGS) entry which is preliminary data.</text>
</comment>
<keyword evidence="2" id="KW-0732">Signal</keyword>